<dbReference type="PANTHER" id="PTHR24271:SF81">
    <property type="entry name" value="GRANZYME B"/>
    <property type="match status" value="1"/>
</dbReference>
<dbReference type="PANTHER" id="PTHR24271">
    <property type="entry name" value="KALLIKREIN-RELATED"/>
    <property type="match status" value="1"/>
</dbReference>
<dbReference type="InterPro" id="IPR033116">
    <property type="entry name" value="TRYPSIN_SER"/>
</dbReference>
<evidence type="ECO:0000256" key="3">
    <source>
        <dbReference type="ARBA" id="ARBA00022801"/>
    </source>
</evidence>
<dbReference type="GO" id="GO:0051604">
    <property type="term" value="P:protein maturation"/>
    <property type="evidence" value="ECO:0000318"/>
    <property type="project" value="GO_Central"/>
</dbReference>
<dbReference type="GeneID" id="108704981"/>
<keyword evidence="5" id="KW-0865">Zymogen</keyword>
<accession>A0A1L8HPP8</accession>
<dbReference type="OrthoDB" id="5565075at2759"/>
<dbReference type="FunFam" id="2.40.10.10:FF:000005">
    <property type="entry name" value="Serine protease 37"/>
    <property type="match status" value="1"/>
</dbReference>
<dbReference type="GO" id="GO:0006508">
    <property type="term" value="P:proteolysis"/>
    <property type="evidence" value="ECO:0007669"/>
    <property type="project" value="UniProtKB-KW"/>
</dbReference>
<name>A0A1L8HPP8_XENLA</name>
<dbReference type="PRINTS" id="PR00722">
    <property type="entry name" value="CHYMOTRYPSIN"/>
</dbReference>
<proteinExistence type="predicted"/>
<dbReference type="InterPro" id="IPR018114">
    <property type="entry name" value="TRYPSIN_HIS"/>
</dbReference>
<organism evidence="7 8">
    <name type="scientific">Xenopus laevis</name>
    <name type="common">African clawed frog</name>
    <dbReference type="NCBI Taxonomy" id="8355"/>
    <lineage>
        <taxon>Eukaryota</taxon>
        <taxon>Metazoa</taxon>
        <taxon>Chordata</taxon>
        <taxon>Craniata</taxon>
        <taxon>Vertebrata</taxon>
        <taxon>Euteleostomi</taxon>
        <taxon>Amphibia</taxon>
        <taxon>Batrachia</taxon>
        <taxon>Anura</taxon>
        <taxon>Pipoidea</taxon>
        <taxon>Pipidae</taxon>
        <taxon>Xenopodinae</taxon>
        <taxon>Xenopus</taxon>
        <taxon>Xenopus</taxon>
    </lineage>
</organism>
<dbReference type="OMA" id="WGRINTF"/>
<dbReference type="InterPro" id="IPR001314">
    <property type="entry name" value="Peptidase_S1A"/>
</dbReference>
<keyword evidence="3" id="KW-0378">Hydrolase</keyword>
<keyword evidence="1 8" id="KW-0645">Protease</keyword>
<dbReference type="GO" id="GO:0005615">
    <property type="term" value="C:extracellular space"/>
    <property type="evidence" value="ECO:0000318"/>
    <property type="project" value="GO_Central"/>
</dbReference>
<keyword evidence="4" id="KW-0720">Serine protease</keyword>
<evidence type="ECO:0000313" key="8">
    <source>
        <dbReference type="RefSeq" id="XP_018097221.2"/>
    </source>
</evidence>
<keyword evidence="6" id="KW-1015">Disulfide bond</keyword>
<dbReference type="InterPro" id="IPR043504">
    <property type="entry name" value="Peptidase_S1_PA_chymotrypsin"/>
</dbReference>
<evidence type="ECO:0000256" key="4">
    <source>
        <dbReference type="ARBA" id="ARBA00022825"/>
    </source>
</evidence>
<dbReference type="Proteomes" id="UP000186698">
    <property type="component" value="Chromosome 1S"/>
</dbReference>
<gene>
    <name evidence="8" type="primary">LOC108704981</name>
</gene>
<dbReference type="PROSITE" id="PS00134">
    <property type="entry name" value="TRYPSIN_HIS"/>
    <property type="match status" value="1"/>
</dbReference>
<dbReference type="AlphaFoldDB" id="A0A1L8HPP8"/>
<evidence type="ECO:0000313" key="7">
    <source>
        <dbReference type="Proteomes" id="UP000186698"/>
    </source>
</evidence>
<dbReference type="Gene3D" id="2.40.10.10">
    <property type="entry name" value="Trypsin-like serine proteases"/>
    <property type="match status" value="2"/>
</dbReference>
<dbReference type="InterPro" id="IPR009003">
    <property type="entry name" value="Peptidase_S1_PA"/>
</dbReference>
<dbReference type="PROSITE" id="PS50240">
    <property type="entry name" value="TRYPSIN_DOM"/>
    <property type="match status" value="1"/>
</dbReference>
<dbReference type="SMART" id="SM00020">
    <property type="entry name" value="Tryp_SPc"/>
    <property type="match status" value="1"/>
</dbReference>
<dbReference type="PROSITE" id="PS00135">
    <property type="entry name" value="TRYPSIN_SER"/>
    <property type="match status" value="1"/>
</dbReference>
<dbReference type="SUPFAM" id="SSF50494">
    <property type="entry name" value="Trypsin-like serine proteases"/>
    <property type="match status" value="1"/>
</dbReference>
<evidence type="ECO:0000256" key="6">
    <source>
        <dbReference type="ARBA" id="ARBA00023157"/>
    </source>
</evidence>
<evidence type="ECO:0000256" key="2">
    <source>
        <dbReference type="ARBA" id="ARBA00022729"/>
    </source>
</evidence>
<sequence>MRMDSVSFVFLAFFIQYTIADGIINGKEVSKHSKPYMAFLNITGYDKPENRCGGILISENFVLTAAHCKGSQIVVTLGAHNIDKWEKVQQKIDVCEQIQHPLYEKDESKDIMLLKLRKKAVQNKYVCPKWLHKSVPKLKTGDLCNVAGWGRINTFNHNMASKLQELDMKVVAPNECTKAFPNYNTKELICAQNIIKSKSTCWGDSGGPLFCGKYLYGLVHGGKGDCTGPRLFTSVFSYIDWINSSLKKPKCKKESY</sequence>
<dbReference type="KEGG" id="xla:108704981"/>
<evidence type="ECO:0000256" key="1">
    <source>
        <dbReference type="ARBA" id="ARBA00022670"/>
    </source>
</evidence>
<dbReference type="Pfam" id="PF00089">
    <property type="entry name" value="Trypsin"/>
    <property type="match status" value="1"/>
</dbReference>
<keyword evidence="7" id="KW-1185">Reference proteome</keyword>
<dbReference type="GO" id="GO:0004252">
    <property type="term" value="F:serine-type endopeptidase activity"/>
    <property type="evidence" value="ECO:0000318"/>
    <property type="project" value="GO_Central"/>
</dbReference>
<dbReference type="RefSeq" id="XP_018097221.2">
    <property type="nucleotide sequence ID" value="XM_018241732.2"/>
</dbReference>
<reference evidence="8" key="1">
    <citation type="submission" date="2025-08" db="UniProtKB">
        <authorList>
            <consortium name="RefSeq"/>
        </authorList>
    </citation>
    <scope>IDENTIFICATION</scope>
    <source>
        <strain evidence="8">J_2021</strain>
        <tissue evidence="8">Erythrocytes</tissue>
    </source>
</reference>
<dbReference type="STRING" id="8355.A0A1L8HPP8"/>
<dbReference type="CDD" id="cd00190">
    <property type="entry name" value="Tryp_SPc"/>
    <property type="match status" value="1"/>
</dbReference>
<dbReference type="InterPro" id="IPR001254">
    <property type="entry name" value="Trypsin_dom"/>
</dbReference>
<protein>
    <submittedName>
        <fullName evidence="8">Mast cell protease 1A</fullName>
    </submittedName>
</protein>
<keyword evidence="2" id="KW-0732">Signal</keyword>
<dbReference type="PaxDb" id="8355-A0A1L8HPP8"/>
<evidence type="ECO:0000256" key="5">
    <source>
        <dbReference type="ARBA" id="ARBA00023145"/>
    </source>
</evidence>